<evidence type="ECO:0000256" key="1">
    <source>
        <dbReference type="SAM" id="Coils"/>
    </source>
</evidence>
<dbReference type="STRING" id="1462526.BN990_04265"/>
<reference evidence="3" key="2">
    <citation type="submission" date="2014-05" db="EMBL/GenBank/DDBJ databases">
        <title>Draft genome sequence of Virgibacillus massiliensis Vm-5.</title>
        <authorList>
            <person name="Khelaifia S."/>
            <person name="Croce O."/>
            <person name="Lagier J.C."/>
            <person name="Raoult D."/>
        </authorList>
    </citation>
    <scope>NUCLEOTIDE SEQUENCE [LARGE SCALE GENOMIC DNA]</scope>
    <source>
        <strain evidence="3">Vm-5</strain>
    </source>
</reference>
<keyword evidence="3" id="KW-1185">Reference proteome</keyword>
<dbReference type="Proteomes" id="UP000028875">
    <property type="component" value="Unassembled WGS sequence"/>
</dbReference>
<organism evidence="2 3">
    <name type="scientific">Virgibacillus massiliensis</name>
    <dbReference type="NCBI Taxonomy" id="1462526"/>
    <lineage>
        <taxon>Bacteria</taxon>
        <taxon>Bacillati</taxon>
        <taxon>Bacillota</taxon>
        <taxon>Bacilli</taxon>
        <taxon>Bacillales</taxon>
        <taxon>Bacillaceae</taxon>
        <taxon>Virgibacillus</taxon>
    </lineage>
</organism>
<keyword evidence="1" id="KW-0175">Coiled coil</keyword>
<proteinExistence type="predicted"/>
<name>A0A024QIV7_9BACI</name>
<protein>
    <submittedName>
        <fullName evidence="2">Uncharacterized protein</fullName>
    </submittedName>
</protein>
<dbReference type="RefSeq" id="WP_038246867.1">
    <property type="nucleotide sequence ID" value="NZ_BNER01000008.1"/>
</dbReference>
<comment type="caution">
    <text evidence="2">The sequence shown here is derived from an EMBL/GenBank/DDBJ whole genome shotgun (WGS) entry which is preliminary data.</text>
</comment>
<dbReference type="EMBL" id="CCDP010000003">
    <property type="protein sequence ID" value="CDQ41886.1"/>
    <property type="molecule type" value="Genomic_DNA"/>
</dbReference>
<dbReference type="AlphaFoldDB" id="A0A024QIV7"/>
<evidence type="ECO:0000313" key="2">
    <source>
        <dbReference type="EMBL" id="CDQ41886.1"/>
    </source>
</evidence>
<sequence length="63" mass="7319">MSKDMFIITGMIDEINEKARKLDRELWKAEDEDNVDFEKLEELASEIEDASNNLISELDSELV</sequence>
<gene>
    <name evidence="2" type="ORF">BN990_04265</name>
</gene>
<feature type="coiled-coil region" evidence="1">
    <location>
        <begin position="12"/>
        <end position="60"/>
    </location>
</feature>
<accession>A0A024QIV7</accession>
<evidence type="ECO:0000313" key="3">
    <source>
        <dbReference type="Proteomes" id="UP000028875"/>
    </source>
</evidence>
<reference evidence="2 3" key="1">
    <citation type="submission" date="2014-03" db="EMBL/GenBank/DDBJ databases">
        <authorList>
            <person name="Urmite Genomes U."/>
        </authorList>
    </citation>
    <scope>NUCLEOTIDE SEQUENCE [LARGE SCALE GENOMIC DNA]</scope>
    <source>
        <strain evidence="2 3">Vm-5</strain>
    </source>
</reference>